<organism evidence="1 2">
    <name type="scientific">Eretmocerus hayati</name>
    <dbReference type="NCBI Taxonomy" id="131215"/>
    <lineage>
        <taxon>Eukaryota</taxon>
        <taxon>Metazoa</taxon>
        <taxon>Ecdysozoa</taxon>
        <taxon>Arthropoda</taxon>
        <taxon>Hexapoda</taxon>
        <taxon>Insecta</taxon>
        <taxon>Pterygota</taxon>
        <taxon>Neoptera</taxon>
        <taxon>Endopterygota</taxon>
        <taxon>Hymenoptera</taxon>
        <taxon>Apocrita</taxon>
        <taxon>Proctotrupomorpha</taxon>
        <taxon>Chalcidoidea</taxon>
        <taxon>Aphelinidae</taxon>
        <taxon>Aphelininae</taxon>
        <taxon>Eretmocerus</taxon>
    </lineage>
</organism>
<proteinExistence type="predicted"/>
<evidence type="ECO:0000313" key="1">
    <source>
        <dbReference type="EMBL" id="KAJ8672578.1"/>
    </source>
</evidence>
<reference evidence="1" key="1">
    <citation type="submission" date="2023-04" db="EMBL/GenBank/DDBJ databases">
        <title>A chromosome-level genome assembly of the parasitoid wasp Eretmocerus hayati.</title>
        <authorList>
            <person name="Zhong Y."/>
            <person name="Liu S."/>
            <person name="Liu Y."/>
        </authorList>
    </citation>
    <scope>NUCLEOTIDE SEQUENCE</scope>
    <source>
        <strain evidence="1">ZJU_SS_LIU_2023</strain>
    </source>
</reference>
<name>A0ACC2NMZ6_9HYME</name>
<dbReference type="EMBL" id="CM056743">
    <property type="protein sequence ID" value="KAJ8672578.1"/>
    <property type="molecule type" value="Genomic_DNA"/>
</dbReference>
<accession>A0ACC2NMZ6</accession>
<keyword evidence="2" id="KW-1185">Reference proteome</keyword>
<sequence>MLNFYWLKNLANQAKISRDGAGKAHGQYLSLQRTHTVVIKLKVTTLLGGNVNCCQICHDMVIEAVKLYIWRVGKFALEKEKAHICAAIEISDMTDPGSETFAEMQDLCTHRCTCVYDAPYISFNEYIVERETEILQKKLNSRFPTEHTPSQSMDFLVPLLREHCYKLKS</sequence>
<comment type="caution">
    <text evidence="1">The sequence shown here is derived from an EMBL/GenBank/DDBJ whole genome shotgun (WGS) entry which is preliminary data.</text>
</comment>
<protein>
    <submittedName>
        <fullName evidence="1">Uncharacterized protein</fullName>
    </submittedName>
</protein>
<evidence type="ECO:0000313" key="2">
    <source>
        <dbReference type="Proteomes" id="UP001239111"/>
    </source>
</evidence>
<dbReference type="Proteomes" id="UP001239111">
    <property type="component" value="Chromosome 3"/>
</dbReference>
<gene>
    <name evidence="1" type="ORF">QAD02_003837</name>
</gene>